<proteinExistence type="evidence at transcript level"/>
<keyword evidence="7" id="KW-0833">Ubl conjugation pathway</keyword>
<feature type="domain" description="RING-type" evidence="12">
    <location>
        <begin position="101"/>
        <end position="143"/>
    </location>
</feature>
<keyword evidence="4" id="KW-0808">Transferase</keyword>
<evidence type="ECO:0000256" key="7">
    <source>
        <dbReference type="ARBA" id="ARBA00022786"/>
    </source>
</evidence>
<dbReference type="GO" id="GO:0016567">
    <property type="term" value="P:protein ubiquitination"/>
    <property type="evidence" value="ECO:0007669"/>
    <property type="project" value="InterPro"/>
</dbReference>
<evidence type="ECO:0000259" key="12">
    <source>
        <dbReference type="PROSITE" id="PS50089"/>
    </source>
</evidence>
<dbReference type="GO" id="GO:0061630">
    <property type="term" value="F:ubiquitin protein ligase activity"/>
    <property type="evidence" value="ECO:0007669"/>
    <property type="project" value="UniProtKB-EC"/>
</dbReference>
<organism evidence="13">
    <name type="scientific">Populus tomentosa</name>
    <name type="common">Chinese white poplar</name>
    <dbReference type="NCBI Taxonomy" id="118781"/>
    <lineage>
        <taxon>Eukaryota</taxon>
        <taxon>Viridiplantae</taxon>
        <taxon>Streptophyta</taxon>
        <taxon>Embryophyta</taxon>
        <taxon>Tracheophyta</taxon>
        <taxon>Spermatophyta</taxon>
        <taxon>Magnoliopsida</taxon>
        <taxon>eudicotyledons</taxon>
        <taxon>Gunneridae</taxon>
        <taxon>Pentapetalae</taxon>
        <taxon>rosids</taxon>
        <taxon>fabids</taxon>
        <taxon>Malpighiales</taxon>
        <taxon>Salicaceae</taxon>
        <taxon>Saliceae</taxon>
        <taxon>Populus</taxon>
    </lineage>
</organism>
<evidence type="ECO:0000256" key="1">
    <source>
        <dbReference type="ARBA" id="ARBA00000900"/>
    </source>
</evidence>
<keyword evidence="6 9" id="KW-0863">Zinc-finger</keyword>
<dbReference type="PANTHER" id="PTHR46913:SF23">
    <property type="entry name" value="E3 UBIQUITIN-PROTEIN LIGASE RHA4A-RELATED"/>
    <property type="match status" value="1"/>
</dbReference>
<keyword evidence="5" id="KW-0479">Metal-binding</keyword>
<evidence type="ECO:0000313" key="13">
    <source>
        <dbReference type="EMBL" id="APR64311.1"/>
    </source>
</evidence>
<evidence type="ECO:0000256" key="4">
    <source>
        <dbReference type="ARBA" id="ARBA00022679"/>
    </source>
</evidence>
<evidence type="ECO:0000256" key="9">
    <source>
        <dbReference type="PROSITE-ProRule" id="PRU00175"/>
    </source>
</evidence>
<dbReference type="PANTHER" id="PTHR46913">
    <property type="entry name" value="RING-H2 FINGER PROTEIN ATL16"/>
    <property type="match status" value="1"/>
</dbReference>
<accession>A0A1X9IT09</accession>
<dbReference type="Pfam" id="PF13639">
    <property type="entry name" value="zf-RING_2"/>
    <property type="match status" value="1"/>
</dbReference>
<dbReference type="InterPro" id="IPR044600">
    <property type="entry name" value="ATL1/ATL16-like"/>
</dbReference>
<keyword evidence="11" id="KW-0472">Membrane</keyword>
<dbReference type="EC" id="2.3.2.27" evidence="3"/>
<dbReference type="InterPro" id="IPR013083">
    <property type="entry name" value="Znf_RING/FYVE/PHD"/>
</dbReference>
<reference evidence="13" key="1">
    <citation type="submission" date="2016-04" db="EMBL/GenBank/DDBJ databases">
        <title>Genome-wide identification and association studies of long non-coding RNAs involved in stem secondary growth and wood biomass in Populus tomentosa.</title>
        <authorList>
            <person name="Zhang D."/>
            <person name="Zhou D."/>
        </authorList>
    </citation>
    <scope>NUCLEOTIDE SEQUENCE</scope>
</reference>
<comment type="catalytic activity">
    <reaction evidence="1">
        <text>S-ubiquitinyl-[E2 ubiquitin-conjugating enzyme]-L-cysteine + [acceptor protein]-L-lysine = [E2 ubiquitin-conjugating enzyme]-L-cysteine + N(6)-ubiquitinyl-[acceptor protein]-L-lysine.</text>
        <dbReference type="EC" id="2.3.2.27"/>
    </reaction>
</comment>
<evidence type="ECO:0000256" key="8">
    <source>
        <dbReference type="ARBA" id="ARBA00022833"/>
    </source>
</evidence>
<evidence type="ECO:0000256" key="6">
    <source>
        <dbReference type="ARBA" id="ARBA00022771"/>
    </source>
</evidence>
<evidence type="ECO:0000256" key="5">
    <source>
        <dbReference type="ARBA" id="ARBA00022723"/>
    </source>
</evidence>
<sequence>MGLSQSPTPSHHYPQELQLKLYQAFIFSIPVLFSIILFLLFYLFYLKRRTPSLSSPPRIIQRSSNQATPYHVSSIYQKEEITHKLPTVLFDEELRTKDSQCCVCLGEFEIKEELHQIPSCKHVFHIECIHHWLHSNSTCPLCRCYVIFPTTVFCTKRPQSSGPVLLLQSSVGANSHQPQNTTSELQQQQDVGAGSTEQLVIPTEESSSVTSQLRDSSRLPELSISMENGRGSPNGESVILHIQRHST</sequence>
<dbReference type="EMBL" id="KX155320">
    <property type="protein sequence ID" value="APR64311.1"/>
    <property type="molecule type" value="mRNA"/>
</dbReference>
<keyword evidence="11" id="KW-1133">Transmembrane helix</keyword>
<feature type="transmembrane region" description="Helical" evidence="11">
    <location>
        <begin position="20"/>
        <end position="45"/>
    </location>
</feature>
<feature type="compositionally biased region" description="Polar residues" evidence="10">
    <location>
        <begin position="172"/>
        <end position="214"/>
    </location>
</feature>
<comment type="pathway">
    <text evidence="2">Protein modification; protein ubiquitination.</text>
</comment>
<dbReference type="SUPFAM" id="SSF57850">
    <property type="entry name" value="RING/U-box"/>
    <property type="match status" value="1"/>
</dbReference>
<dbReference type="Gene3D" id="3.30.40.10">
    <property type="entry name" value="Zinc/RING finger domain, C3HC4 (zinc finger)"/>
    <property type="match status" value="1"/>
</dbReference>
<dbReference type="CDD" id="cd16461">
    <property type="entry name" value="RING-H2_EL5-like"/>
    <property type="match status" value="1"/>
</dbReference>
<name>A0A1X9IT09_POPTO</name>
<evidence type="ECO:0000256" key="3">
    <source>
        <dbReference type="ARBA" id="ARBA00012483"/>
    </source>
</evidence>
<dbReference type="GO" id="GO:0008270">
    <property type="term" value="F:zinc ion binding"/>
    <property type="evidence" value="ECO:0007669"/>
    <property type="project" value="UniProtKB-KW"/>
</dbReference>
<protein>
    <recommendedName>
        <fullName evidence="3">RING-type E3 ubiquitin transferase</fullName>
        <ecNumber evidence="3">2.3.2.27</ecNumber>
    </recommendedName>
</protein>
<evidence type="ECO:0000256" key="10">
    <source>
        <dbReference type="SAM" id="MobiDB-lite"/>
    </source>
</evidence>
<keyword evidence="8" id="KW-0862">Zinc</keyword>
<dbReference type="PROSITE" id="PS50089">
    <property type="entry name" value="ZF_RING_2"/>
    <property type="match status" value="1"/>
</dbReference>
<dbReference type="InterPro" id="IPR001841">
    <property type="entry name" value="Znf_RING"/>
</dbReference>
<dbReference type="SMART" id="SM00184">
    <property type="entry name" value="RING"/>
    <property type="match status" value="1"/>
</dbReference>
<evidence type="ECO:0000256" key="11">
    <source>
        <dbReference type="SAM" id="Phobius"/>
    </source>
</evidence>
<dbReference type="AlphaFoldDB" id="A0A1X9IT09"/>
<keyword evidence="11" id="KW-0812">Transmembrane</keyword>
<feature type="region of interest" description="Disordered" evidence="10">
    <location>
        <begin position="172"/>
        <end position="247"/>
    </location>
</feature>
<evidence type="ECO:0000256" key="2">
    <source>
        <dbReference type="ARBA" id="ARBA00004906"/>
    </source>
</evidence>